<keyword evidence="2" id="KW-1133">Transmembrane helix</keyword>
<keyword evidence="4" id="KW-1185">Reference proteome</keyword>
<feature type="transmembrane region" description="Helical" evidence="2">
    <location>
        <begin position="50"/>
        <end position="70"/>
    </location>
</feature>
<evidence type="ECO:0000313" key="4">
    <source>
        <dbReference type="Proteomes" id="UP000236161"/>
    </source>
</evidence>
<sequence>MEEAKIAGREDEAVETLAAAAAAALFVSGVKRFLPAVLGQLSTAAVAVATPPLLLLLLHVVIASIVLISLHPRSTPANLQSIRRSRQRRQIDGNNRRKQQQQQQQLLKKKNKREEEMIKNEEEAVDEGDAEELNARVEAFIVEFRRQLKLDSFSSRVSH</sequence>
<dbReference type="EMBL" id="KZ451979">
    <property type="protein sequence ID" value="PKA55664.1"/>
    <property type="molecule type" value="Genomic_DNA"/>
</dbReference>
<evidence type="ECO:0008006" key="5">
    <source>
        <dbReference type="Google" id="ProtNLM"/>
    </source>
</evidence>
<keyword evidence="2" id="KW-0812">Transmembrane</keyword>
<dbReference type="AlphaFoldDB" id="A0A2I0AJC0"/>
<feature type="transmembrane region" description="Helical" evidence="2">
    <location>
        <begin position="12"/>
        <end position="30"/>
    </location>
</feature>
<feature type="compositionally biased region" description="Basic and acidic residues" evidence="1">
    <location>
        <begin position="112"/>
        <end position="122"/>
    </location>
</feature>
<dbReference type="STRING" id="1088818.A0A2I0AJC0"/>
<keyword evidence="2" id="KW-0472">Membrane</keyword>
<organism evidence="3 4">
    <name type="scientific">Apostasia shenzhenica</name>
    <dbReference type="NCBI Taxonomy" id="1088818"/>
    <lineage>
        <taxon>Eukaryota</taxon>
        <taxon>Viridiplantae</taxon>
        <taxon>Streptophyta</taxon>
        <taxon>Embryophyta</taxon>
        <taxon>Tracheophyta</taxon>
        <taxon>Spermatophyta</taxon>
        <taxon>Magnoliopsida</taxon>
        <taxon>Liliopsida</taxon>
        <taxon>Asparagales</taxon>
        <taxon>Orchidaceae</taxon>
        <taxon>Apostasioideae</taxon>
        <taxon>Apostasia</taxon>
    </lineage>
</organism>
<dbReference type="Proteomes" id="UP000236161">
    <property type="component" value="Unassembled WGS sequence"/>
</dbReference>
<feature type="region of interest" description="Disordered" evidence="1">
    <location>
        <begin position="78"/>
        <end position="129"/>
    </location>
</feature>
<evidence type="ECO:0000256" key="2">
    <source>
        <dbReference type="SAM" id="Phobius"/>
    </source>
</evidence>
<name>A0A2I0AJC0_9ASPA</name>
<evidence type="ECO:0000313" key="3">
    <source>
        <dbReference type="EMBL" id="PKA55664.1"/>
    </source>
</evidence>
<evidence type="ECO:0000256" key="1">
    <source>
        <dbReference type="SAM" id="MobiDB-lite"/>
    </source>
</evidence>
<gene>
    <name evidence="3" type="ORF">AXF42_Ash006866</name>
</gene>
<protein>
    <recommendedName>
        <fullName evidence="5">DUF4408 domain-containing protein</fullName>
    </recommendedName>
</protein>
<reference evidence="3 4" key="1">
    <citation type="journal article" date="2017" name="Nature">
        <title>The Apostasia genome and the evolution of orchids.</title>
        <authorList>
            <person name="Zhang G.Q."/>
            <person name="Liu K.W."/>
            <person name="Li Z."/>
            <person name="Lohaus R."/>
            <person name="Hsiao Y.Y."/>
            <person name="Niu S.C."/>
            <person name="Wang J.Y."/>
            <person name="Lin Y.C."/>
            <person name="Xu Q."/>
            <person name="Chen L.J."/>
            <person name="Yoshida K."/>
            <person name="Fujiwara S."/>
            <person name="Wang Z.W."/>
            <person name="Zhang Y.Q."/>
            <person name="Mitsuda N."/>
            <person name="Wang M."/>
            <person name="Liu G.H."/>
            <person name="Pecoraro L."/>
            <person name="Huang H.X."/>
            <person name="Xiao X.J."/>
            <person name="Lin M."/>
            <person name="Wu X.Y."/>
            <person name="Wu W.L."/>
            <person name="Chen Y.Y."/>
            <person name="Chang S.B."/>
            <person name="Sakamoto S."/>
            <person name="Ohme-Takagi M."/>
            <person name="Yagi M."/>
            <person name="Zeng S.J."/>
            <person name="Shen C.Y."/>
            <person name="Yeh C.M."/>
            <person name="Luo Y.B."/>
            <person name="Tsai W.C."/>
            <person name="Van de Peer Y."/>
            <person name="Liu Z.J."/>
        </authorList>
    </citation>
    <scope>NUCLEOTIDE SEQUENCE [LARGE SCALE GENOMIC DNA]</scope>
    <source>
        <strain evidence="4">cv. Shenzhen</strain>
        <tissue evidence="3">Stem</tissue>
    </source>
</reference>
<accession>A0A2I0AJC0</accession>
<proteinExistence type="predicted"/>